<dbReference type="EMBL" id="KZ503702">
    <property type="protein sequence ID" value="PKU62086.1"/>
    <property type="molecule type" value="Genomic_DNA"/>
</dbReference>
<feature type="region of interest" description="Disordered" evidence="1">
    <location>
        <begin position="293"/>
        <end position="349"/>
    </location>
</feature>
<name>A0A2I0VF84_9ASPA</name>
<dbReference type="Proteomes" id="UP000233837">
    <property type="component" value="Unassembled WGS sequence"/>
</dbReference>
<organism evidence="2 3">
    <name type="scientific">Dendrobium catenatum</name>
    <dbReference type="NCBI Taxonomy" id="906689"/>
    <lineage>
        <taxon>Eukaryota</taxon>
        <taxon>Viridiplantae</taxon>
        <taxon>Streptophyta</taxon>
        <taxon>Embryophyta</taxon>
        <taxon>Tracheophyta</taxon>
        <taxon>Spermatophyta</taxon>
        <taxon>Magnoliopsida</taxon>
        <taxon>Liliopsida</taxon>
        <taxon>Asparagales</taxon>
        <taxon>Orchidaceae</taxon>
        <taxon>Epidendroideae</taxon>
        <taxon>Malaxideae</taxon>
        <taxon>Dendrobiinae</taxon>
        <taxon>Dendrobium</taxon>
    </lineage>
</organism>
<reference evidence="2 3" key="2">
    <citation type="journal article" date="2017" name="Nature">
        <title>The Apostasia genome and the evolution of orchids.</title>
        <authorList>
            <person name="Zhang G.Q."/>
            <person name="Liu K.W."/>
            <person name="Li Z."/>
            <person name="Lohaus R."/>
            <person name="Hsiao Y.Y."/>
            <person name="Niu S.C."/>
            <person name="Wang J.Y."/>
            <person name="Lin Y.C."/>
            <person name="Xu Q."/>
            <person name="Chen L.J."/>
            <person name="Yoshida K."/>
            <person name="Fujiwara S."/>
            <person name="Wang Z.W."/>
            <person name="Zhang Y.Q."/>
            <person name="Mitsuda N."/>
            <person name="Wang M."/>
            <person name="Liu G.H."/>
            <person name="Pecoraro L."/>
            <person name="Huang H.X."/>
            <person name="Xiao X.J."/>
            <person name="Lin M."/>
            <person name="Wu X.Y."/>
            <person name="Wu W.L."/>
            <person name="Chen Y.Y."/>
            <person name="Chang S.B."/>
            <person name="Sakamoto S."/>
            <person name="Ohme-Takagi M."/>
            <person name="Yagi M."/>
            <person name="Zeng S.J."/>
            <person name="Shen C.Y."/>
            <person name="Yeh C.M."/>
            <person name="Luo Y.B."/>
            <person name="Tsai W.C."/>
            <person name="Van de Peer Y."/>
            <person name="Liu Z.J."/>
        </authorList>
    </citation>
    <scope>NUCLEOTIDE SEQUENCE [LARGE SCALE GENOMIC DNA]</scope>
    <source>
        <tissue evidence="2">The whole plant</tissue>
    </source>
</reference>
<sequence length="349" mass="39572">MARRSKRCDVVRSVITQKMENPKNMASFLEECEQHDPNVPLPLDSWIPTEGDSTDPLQDRLYKLQYNMFLCDQKFEKYKSYLQQQFEKEQEEILKRFGEKLEELDDLYAPPPGNQQQIIHQELNSQFFFSGNFLSQAAALRQEKTYGFWLSFSSVFGDCLGRNSRRFGVWEAAKWVARVRELTRYDPLHPVVLNLTADLVEDSKYLQIKELAMETAFLIRMVILFTLRIVPRGVNFGSRVGFGLNLKLTRHSSGSGQPDPFLQTGRFFGPEPDPLGIQSFDIFRIGGDSRETAAAAGGAGNTGQALDGDVTRGLGLSGRQRASRGQATTTRLRLGQAKRGHAGRRPRRD</sequence>
<feature type="compositionally biased region" description="Basic residues" evidence="1">
    <location>
        <begin position="336"/>
        <end position="349"/>
    </location>
</feature>
<dbReference type="AlphaFoldDB" id="A0A2I0VF84"/>
<reference evidence="2 3" key="1">
    <citation type="journal article" date="2016" name="Sci. Rep.">
        <title>The Dendrobium catenatum Lindl. genome sequence provides insights into polysaccharide synthase, floral development and adaptive evolution.</title>
        <authorList>
            <person name="Zhang G.Q."/>
            <person name="Xu Q."/>
            <person name="Bian C."/>
            <person name="Tsai W.C."/>
            <person name="Yeh C.M."/>
            <person name="Liu K.W."/>
            <person name="Yoshida K."/>
            <person name="Zhang L.S."/>
            <person name="Chang S.B."/>
            <person name="Chen F."/>
            <person name="Shi Y."/>
            <person name="Su Y.Y."/>
            <person name="Zhang Y.Q."/>
            <person name="Chen L.J."/>
            <person name="Yin Y."/>
            <person name="Lin M."/>
            <person name="Huang H."/>
            <person name="Deng H."/>
            <person name="Wang Z.W."/>
            <person name="Zhu S.L."/>
            <person name="Zhao X."/>
            <person name="Deng C."/>
            <person name="Niu S.C."/>
            <person name="Huang J."/>
            <person name="Wang M."/>
            <person name="Liu G.H."/>
            <person name="Yang H.J."/>
            <person name="Xiao X.J."/>
            <person name="Hsiao Y.Y."/>
            <person name="Wu W.L."/>
            <person name="Chen Y.Y."/>
            <person name="Mitsuda N."/>
            <person name="Ohme-Takagi M."/>
            <person name="Luo Y.B."/>
            <person name="Van de Peer Y."/>
            <person name="Liu Z.J."/>
        </authorList>
    </citation>
    <scope>NUCLEOTIDE SEQUENCE [LARGE SCALE GENOMIC DNA]</scope>
    <source>
        <tissue evidence="2">The whole plant</tissue>
    </source>
</reference>
<proteinExistence type="predicted"/>
<evidence type="ECO:0000256" key="1">
    <source>
        <dbReference type="SAM" id="MobiDB-lite"/>
    </source>
</evidence>
<protein>
    <submittedName>
        <fullName evidence="2">Uncharacterized protein</fullName>
    </submittedName>
</protein>
<evidence type="ECO:0000313" key="3">
    <source>
        <dbReference type="Proteomes" id="UP000233837"/>
    </source>
</evidence>
<keyword evidence="3" id="KW-1185">Reference proteome</keyword>
<evidence type="ECO:0000313" key="2">
    <source>
        <dbReference type="EMBL" id="PKU62086.1"/>
    </source>
</evidence>
<gene>
    <name evidence="2" type="ORF">MA16_Dca025061</name>
</gene>
<accession>A0A2I0VF84</accession>